<accession>A0A2N9FNA1</accession>
<protein>
    <submittedName>
        <fullName evidence="1">Uncharacterized protein</fullName>
    </submittedName>
</protein>
<organism evidence="1">
    <name type="scientific">Fagus sylvatica</name>
    <name type="common">Beechnut</name>
    <dbReference type="NCBI Taxonomy" id="28930"/>
    <lineage>
        <taxon>Eukaryota</taxon>
        <taxon>Viridiplantae</taxon>
        <taxon>Streptophyta</taxon>
        <taxon>Embryophyta</taxon>
        <taxon>Tracheophyta</taxon>
        <taxon>Spermatophyta</taxon>
        <taxon>Magnoliopsida</taxon>
        <taxon>eudicotyledons</taxon>
        <taxon>Gunneridae</taxon>
        <taxon>Pentapetalae</taxon>
        <taxon>rosids</taxon>
        <taxon>fabids</taxon>
        <taxon>Fagales</taxon>
        <taxon>Fagaceae</taxon>
        <taxon>Fagus</taxon>
    </lineage>
</organism>
<dbReference type="EMBL" id="OIVN01001291">
    <property type="protein sequence ID" value="SPC92237.1"/>
    <property type="molecule type" value="Genomic_DNA"/>
</dbReference>
<dbReference type="AlphaFoldDB" id="A0A2N9FNA1"/>
<reference evidence="1" key="1">
    <citation type="submission" date="2018-02" db="EMBL/GenBank/DDBJ databases">
        <authorList>
            <person name="Cohen D.B."/>
            <person name="Kent A.D."/>
        </authorList>
    </citation>
    <scope>NUCLEOTIDE SEQUENCE</scope>
</reference>
<gene>
    <name evidence="1" type="ORF">FSB_LOCUS20119</name>
</gene>
<evidence type="ECO:0000313" key="1">
    <source>
        <dbReference type="EMBL" id="SPC92237.1"/>
    </source>
</evidence>
<proteinExistence type="predicted"/>
<sequence>MTDIRLMIEDLSQVIQALQRWELVGARKEILEGVCTPQDIQEGGLKDGNDNKEDENCIPHERALQRWELVGARKEILEGVCTPRDIQEGGLKDGNDNKEDENCIPHERDLQRTSNRYCRASKVLLKQSCHHVRTSSRWFLFSLAQARSSPVGLAPTGINPLWVLSAAQSFELDLAPS</sequence>
<name>A0A2N9FNA1_FAGSY</name>